<dbReference type="Proteomes" id="UP000199052">
    <property type="component" value="Unassembled WGS sequence"/>
</dbReference>
<dbReference type="PANTHER" id="PTHR30543:SF21">
    <property type="entry name" value="NAD(P)H-DEPENDENT FMN REDUCTASE LOT6"/>
    <property type="match status" value="1"/>
</dbReference>
<dbReference type="InterPro" id="IPR005025">
    <property type="entry name" value="FMN_Rdtase-like_dom"/>
</dbReference>
<organism evidence="3 4">
    <name type="scientific">Actinopolymorpha cephalotaxi</name>
    <dbReference type="NCBI Taxonomy" id="504797"/>
    <lineage>
        <taxon>Bacteria</taxon>
        <taxon>Bacillati</taxon>
        <taxon>Actinomycetota</taxon>
        <taxon>Actinomycetes</taxon>
        <taxon>Propionibacteriales</taxon>
        <taxon>Actinopolymorphaceae</taxon>
        <taxon>Actinopolymorpha</taxon>
    </lineage>
</organism>
<dbReference type="Pfam" id="PF03358">
    <property type="entry name" value="FMN_red"/>
    <property type="match status" value="1"/>
</dbReference>
<gene>
    <name evidence="2" type="ORF">FHR37_005842</name>
    <name evidence="3" type="ORF">SAMN05421678_11474</name>
</gene>
<dbReference type="GO" id="GO:0010181">
    <property type="term" value="F:FMN binding"/>
    <property type="evidence" value="ECO:0007669"/>
    <property type="project" value="TreeGrafter"/>
</dbReference>
<reference evidence="3 4" key="1">
    <citation type="submission" date="2016-10" db="EMBL/GenBank/DDBJ databases">
        <authorList>
            <person name="de Groot N.N."/>
        </authorList>
    </citation>
    <scope>NUCLEOTIDE SEQUENCE [LARGE SCALE GENOMIC DNA]</scope>
    <source>
        <strain evidence="3 4">CPCC 202808</strain>
    </source>
</reference>
<evidence type="ECO:0000313" key="5">
    <source>
        <dbReference type="Proteomes" id="UP000533017"/>
    </source>
</evidence>
<dbReference type="EMBL" id="JACBZA010000001">
    <property type="protein sequence ID" value="NYH86991.1"/>
    <property type="molecule type" value="Genomic_DNA"/>
</dbReference>
<feature type="domain" description="NADPH-dependent FMN reductase-like" evidence="1">
    <location>
        <begin position="8"/>
        <end position="140"/>
    </location>
</feature>
<dbReference type="InterPro" id="IPR029039">
    <property type="entry name" value="Flavoprotein-like_sf"/>
</dbReference>
<evidence type="ECO:0000259" key="1">
    <source>
        <dbReference type="Pfam" id="PF03358"/>
    </source>
</evidence>
<dbReference type="OrthoDB" id="9812295at2"/>
<accession>A0A1I2YFX0</accession>
<dbReference type="GO" id="GO:0005829">
    <property type="term" value="C:cytosol"/>
    <property type="evidence" value="ECO:0007669"/>
    <property type="project" value="TreeGrafter"/>
</dbReference>
<protein>
    <submittedName>
        <fullName evidence="3">NAD(P)H-dependent FMN reductase</fullName>
    </submittedName>
</protein>
<sequence length="185" mass="20192">MSEGQFQLAVIVGSVREGRFAPVVANWFLGQVERRGDIVVDVIDLADVTDHGMPRDGAAFTERIGAADAFAVIVPEYNHGYPGPLKTAIDTVRVEWRAKPVGFVTYGGVSGGLRAAEQLRQVFAELHAVTVRETVSFHQARTRFDGEGEPLEPGAVELAAKVLLDQLSWWAFTLRAGRDARPYGD</sequence>
<keyword evidence="5" id="KW-1185">Reference proteome</keyword>
<dbReference type="STRING" id="504797.SAMN05421678_11474"/>
<evidence type="ECO:0000313" key="2">
    <source>
        <dbReference type="EMBL" id="NYH86991.1"/>
    </source>
</evidence>
<dbReference type="PANTHER" id="PTHR30543">
    <property type="entry name" value="CHROMATE REDUCTASE"/>
    <property type="match status" value="1"/>
</dbReference>
<dbReference type="InterPro" id="IPR050712">
    <property type="entry name" value="NAD(P)H-dep_reductase"/>
</dbReference>
<proteinExistence type="predicted"/>
<evidence type="ECO:0000313" key="3">
    <source>
        <dbReference type="EMBL" id="SFH24530.1"/>
    </source>
</evidence>
<dbReference type="Gene3D" id="3.40.50.360">
    <property type="match status" value="1"/>
</dbReference>
<dbReference type="EMBL" id="FOOI01000014">
    <property type="protein sequence ID" value="SFH24530.1"/>
    <property type="molecule type" value="Genomic_DNA"/>
</dbReference>
<name>A0A1I2YFX0_9ACTN</name>
<evidence type="ECO:0000313" key="4">
    <source>
        <dbReference type="Proteomes" id="UP000199052"/>
    </source>
</evidence>
<dbReference type="SUPFAM" id="SSF52218">
    <property type="entry name" value="Flavoproteins"/>
    <property type="match status" value="1"/>
</dbReference>
<dbReference type="GO" id="GO:0016491">
    <property type="term" value="F:oxidoreductase activity"/>
    <property type="evidence" value="ECO:0007669"/>
    <property type="project" value="InterPro"/>
</dbReference>
<dbReference type="Proteomes" id="UP000533017">
    <property type="component" value="Unassembled WGS sequence"/>
</dbReference>
<dbReference type="RefSeq" id="WP_092886448.1">
    <property type="nucleotide sequence ID" value="NZ_FOOI01000014.1"/>
</dbReference>
<reference evidence="2 5" key="2">
    <citation type="submission" date="2020-07" db="EMBL/GenBank/DDBJ databases">
        <title>Sequencing the genomes of 1000 actinobacteria strains.</title>
        <authorList>
            <person name="Klenk H.-P."/>
        </authorList>
    </citation>
    <scope>NUCLEOTIDE SEQUENCE [LARGE SCALE GENOMIC DNA]</scope>
    <source>
        <strain evidence="2 5">DSM 45117</strain>
    </source>
</reference>
<dbReference type="AlphaFoldDB" id="A0A1I2YFX0"/>